<evidence type="ECO:0000313" key="5">
    <source>
        <dbReference type="Proteomes" id="UP001139682"/>
    </source>
</evidence>
<dbReference type="RefSeq" id="WP_243604560.1">
    <property type="nucleotide sequence ID" value="NZ_JALGRD010000002.1"/>
</dbReference>
<keyword evidence="2" id="KW-0472">Membrane</keyword>
<feature type="signal peptide" evidence="3">
    <location>
        <begin position="1"/>
        <end position="21"/>
    </location>
</feature>
<evidence type="ECO:0000256" key="2">
    <source>
        <dbReference type="SAM" id="Phobius"/>
    </source>
</evidence>
<evidence type="ECO:0008006" key="6">
    <source>
        <dbReference type="Google" id="ProtNLM"/>
    </source>
</evidence>
<keyword evidence="2" id="KW-0812">Transmembrane</keyword>
<dbReference type="AlphaFoldDB" id="A0A9X2AQI9"/>
<feature type="region of interest" description="Disordered" evidence="1">
    <location>
        <begin position="47"/>
        <end position="69"/>
    </location>
</feature>
<feature type="transmembrane region" description="Helical" evidence="2">
    <location>
        <begin position="100"/>
        <end position="119"/>
    </location>
</feature>
<evidence type="ECO:0000256" key="3">
    <source>
        <dbReference type="SAM" id="SignalP"/>
    </source>
</evidence>
<evidence type="ECO:0000313" key="4">
    <source>
        <dbReference type="EMBL" id="MCJ0972363.1"/>
    </source>
</evidence>
<keyword evidence="5" id="KW-1185">Reference proteome</keyword>
<proteinExistence type="predicted"/>
<protein>
    <recommendedName>
        <fullName evidence="6">Translation initiation factor 2</fullName>
    </recommendedName>
</protein>
<evidence type="ECO:0000256" key="1">
    <source>
        <dbReference type="SAM" id="MobiDB-lite"/>
    </source>
</evidence>
<keyword evidence="3" id="KW-0732">Signal</keyword>
<keyword evidence="2" id="KW-1133">Transmembrane helix</keyword>
<dbReference type="EMBL" id="JALGRD010000002">
    <property type="protein sequence ID" value="MCJ0972363.1"/>
    <property type="molecule type" value="Genomic_DNA"/>
</dbReference>
<dbReference type="Proteomes" id="UP001139682">
    <property type="component" value="Unassembled WGS sequence"/>
</dbReference>
<comment type="caution">
    <text evidence="4">The sequence shown here is derived from an EMBL/GenBank/DDBJ whole genome shotgun (WGS) entry which is preliminary data.</text>
</comment>
<organism evidence="4 5">
    <name type="scientific">Stutzerimonas marianensis</name>
    <dbReference type="NCBI Taxonomy" id="2929513"/>
    <lineage>
        <taxon>Bacteria</taxon>
        <taxon>Pseudomonadati</taxon>
        <taxon>Pseudomonadota</taxon>
        <taxon>Gammaproteobacteria</taxon>
        <taxon>Pseudomonadales</taxon>
        <taxon>Pseudomonadaceae</taxon>
        <taxon>Stutzerimonas</taxon>
    </lineage>
</organism>
<name>A0A9X2AQI9_9GAMM</name>
<accession>A0A9X2AQI9</accession>
<gene>
    <name evidence="4" type="ORF">MST27_03125</name>
</gene>
<sequence length="129" mass="14530">MRKGSLLLLLSVMLASPVLHAEQTPPDLAAAERQVELEQQLLDNQAQRQALKADMASQPDTSAQQAQLARLQEENRRLRLQLQQEQAKPQPQWLGEDQQWFAVGGGVGVLGFLLGVLTTRGRRRRQWLN</sequence>
<feature type="chain" id="PRO_5040729332" description="Translation initiation factor 2" evidence="3">
    <location>
        <begin position="22"/>
        <end position="129"/>
    </location>
</feature>
<reference evidence="4" key="1">
    <citation type="submission" date="2022-03" db="EMBL/GenBank/DDBJ databases">
        <title>Pseudomonas marianensis sp. nov., a marine bacterium isolated from deep-sea sediments of the Mariana Trench.</title>
        <authorList>
            <person name="Wei Y."/>
        </authorList>
    </citation>
    <scope>NUCLEOTIDE SEQUENCE</scope>
    <source>
        <strain evidence="4">PS1</strain>
    </source>
</reference>